<dbReference type="PANTHER" id="PTHR11008:SF32">
    <property type="entry name" value="CIRCADIAN CLOCK-CONTROLLED PROTEIN DAYWAKE-RELATED"/>
    <property type="match status" value="1"/>
</dbReference>
<gene>
    <name evidence="2" type="primary">LOC113218021</name>
</gene>
<protein>
    <submittedName>
        <fullName evidence="2">Protein takeout-like</fullName>
    </submittedName>
</protein>
<reference evidence="2" key="1">
    <citation type="submission" date="2025-08" db="UniProtKB">
        <authorList>
            <consortium name="RefSeq"/>
        </authorList>
    </citation>
    <scope>IDENTIFICATION</scope>
    <source>
        <tissue evidence="2">Whole organism</tissue>
    </source>
</reference>
<accession>A0A9C6TX87</accession>
<evidence type="ECO:0000313" key="2">
    <source>
        <dbReference type="RefSeq" id="XP_052121870.1"/>
    </source>
</evidence>
<name>A0A9C6TX87_FRAOC</name>
<dbReference type="SMART" id="SM00700">
    <property type="entry name" value="JHBP"/>
    <property type="match status" value="1"/>
</dbReference>
<dbReference type="RefSeq" id="XP_052121870.1">
    <property type="nucleotide sequence ID" value="XM_052265910.1"/>
</dbReference>
<dbReference type="GO" id="GO:0005615">
    <property type="term" value="C:extracellular space"/>
    <property type="evidence" value="ECO:0007669"/>
    <property type="project" value="TreeGrafter"/>
</dbReference>
<evidence type="ECO:0000313" key="1">
    <source>
        <dbReference type="Proteomes" id="UP000504606"/>
    </source>
</evidence>
<dbReference type="Proteomes" id="UP000504606">
    <property type="component" value="Unplaced"/>
</dbReference>
<dbReference type="KEGG" id="foc:113218021"/>
<keyword evidence="1" id="KW-1185">Reference proteome</keyword>
<dbReference type="AlphaFoldDB" id="A0A9C6TX87"/>
<dbReference type="OrthoDB" id="8182977at2759"/>
<dbReference type="InterPro" id="IPR010562">
    <property type="entry name" value="Haemolymph_juvenile_hormone-bd"/>
</dbReference>
<organism evidence="1 2">
    <name type="scientific">Frankliniella occidentalis</name>
    <name type="common">Western flower thrips</name>
    <name type="synonym">Euthrips occidentalis</name>
    <dbReference type="NCBI Taxonomy" id="133901"/>
    <lineage>
        <taxon>Eukaryota</taxon>
        <taxon>Metazoa</taxon>
        <taxon>Ecdysozoa</taxon>
        <taxon>Arthropoda</taxon>
        <taxon>Hexapoda</taxon>
        <taxon>Insecta</taxon>
        <taxon>Pterygota</taxon>
        <taxon>Neoptera</taxon>
        <taxon>Paraneoptera</taxon>
        <taxon>Thysanoptera</taxon>
        <taxon>Terebrantia</taxon>
        <taxon>Thripoidea</taxon>
        <taxon>Thripidae</taxon>
        <taxon>Frankliniella</taxon>
    </lineage>
</organism>
<proteinExistence type="predicted"/>
<dbReference type="Pfam" id="PF06585">
    <property type="entry name" value="JHBP"/>
    <property type="match status" value="1"/>
</dbReference>
<dbReference type="InterPro" id="IPR038606">
    <property type="entry name" value="To_sf"/>
</dbReference>
<dbReference type="PANTHER" id="PTHR11008">
    <property type="entry name" value="PROTEIN TAKEOUT-LIKE PROTEIN"/>
    <property type="match status" value="1"/>
</dbReference>
<sequence length="204" mass="22621">MQRAMTALEKGNSEFGITPLDPFKVSQLNLEKGNGGALSLDMTLSEAELVGFKNARVESVKTDMNKFKIVATMRTDKLDLNSLYKVTGRVLVIPINGNGKTTIKMQKPLLRLSMQGGLKKGDDGKDHLHIESTTFEIIPEKATFKFVNPAHAVQADLLSTIVSENDRVIMAELQPAISQAFNKRLLDVTNRIFEKVAFEDVFPQ</sequence>
<dbReference type="GeneID" id="113218021"/>
<dbReference type="Gene3D" id="3.15.10.30">
    <property type="entry name" value="Haemolymph juvenile hormone binding protein"/>
    <property type="match status" value="1"/>
</dbReference>